<feature type="signal peptide" evidence="1">
    <location>
        <begin position="1"/>
        <end position="24"/>
    </location>
</feature>
<dbReference type="EMBL" id="JBIMZQ010000017">
    <property type="protein sequence ID" value="KAL3666253.1"/>
    <property type="molecule type" value="Genomic_DNA"/>
</dbReference>
<dbReference type="Proteomes" id="UP001632037">
    <property type="component" value="Unassembled WGS sequence"/>
</dbReference>
<organism evidence="2 3">
    <name type="scientific">Phytophthora oleae</name>
    <dbReference type="NCBI Taxonomy" id="2107226"/>
    <lineage>
        <taxon>Eukaryota</taxon>
        <taxon>Sar</taxon>
        <taxon>Stramenopiles</taxon>
        <taxon>Oomycota</taxon>
        <taxon>Peronosporomycetes</taxon>
        <taxon>Peronosporales</taxon>
        <taxon>Peronosporaceae</taxon>
        <taxon>Phytophthora</taxon>
    </lineage>
</organism>
<evidence type="ECO:0008006" key="4">
    <source>
        <dbReference type="Google" id="ProtNLM"/>
    </source>
</evidence>
<accession>A0ABD3FHK3</accession>
<evidence type="ECO:0000313" key="3">
    <source>
        <dbReference type="Proteomes" id="UP001632037"/>
    </source>
</evidence>
<proteinExistence type="predicted"/>
<evidence type="ECO:0000313" key="2">
    <source>
        <dbReference type="EMBL" id="KAL3666253.1"/>
    </source>
</evidence>
<comment type="caution">
    <text evidence="2">The sequence shown here is derived from an EMBL/GenBank/DDBJ whole genome shotgun (WGS) entry which is preliminary data.</text>
</comment>
<dbReference type="AlphaFoldDB" id="A0ABD3FHK3"/>
<gene>
    <name evidence="2" type="ORF">V7S43_008504</name>
</gene>
<reference evidence="2 3" key="1">
    <citation type="submission" date="2024-09" db="EMBL/GenBank/DDBJ databases">
        <title>Genome sequencing and assembly of Phytophthora oleae, isolate VK10A, causative agent of rot of olive drupes.</title>
        <authorList>
            <person name="Conti Taguali S."/>
            <person name="Riolo M."/>
            <person name="La Spada F."/>
            <person name="Cacciola S.O."/>
            <person name="Dionisio G."/>
        </authorList>
    </citation>
    <scope>NUCLEOTIDE SEQUENCE [LARGE SCALE GENOMIC DNA]</scope>
    <source>
        <strain evidence="2 3">VK10A</strain>
    </source>
</reference>
<feature type="chain" id="PRO_5044772927" description="RxLR effector protein" evidence="1">
    <location>
        <begin position="25"/>
        <end position="97"/>
    </location>
</feature>
<keyword evidence="3" id="KW-1185">Reference proteome</keyword>
<sequence length="97" mass="10684">MITNVFFLVVLIASVACSFDFAAADNVQKSTRSNLHGATATRYLEENKKDLLPNEDEERAAPLNALTRFKGLFCSQPNKTMEAKNFNKQDAIGALTS</sequence>
<keyword evidence="1" id="KW-0732">Signal</keyword>
<protein>
    <recommendedName>
        <fullName evidence="4">RxLR effector protein</fullName>
    </recommendedName>
</protein>
<evidence type="ECO:0000256" key="1">
    <source>
        <dbReference type="SAM" id="SignalP"/>
    </source>
</evidence>
<name>A0ABD3FHK3_9STRA</name>